<dbReference type="Proteomes" id="UP001234178">
    <property type="component" value="Unassembled WGS sequence"/>
</dbReference>
<sequence length="202" mass="20973">MSDVCLRPGGAALNQGCCVSRSGSPGVKARLSSRSDNIAGVVAGGSRCIGSRGVSFSSSSGFAPSRGDRSRSVDAVRSTQSIVRGALHRVSRAAGNVYFEQIRVLKAGVSQRLNIAAWNDGIGPRSDFAGLFFWTREVRRRSDTALVLTINDANQQSVGVTPMTRRAASGKPKSLGSGGSMVAKLKLKGIDGRAPPGVEPAA</sequence>
<comment type="caution">
    <text evidence="1">The sequence shown here is derived from an EMBL/GenBank/DDBJ whole genome shotgun (WGS) entry which is preliminary data.</text>
</comment>
<evidence type="ECO:0000313" key="2">
    <source>
        <dbReference type="Proteomes" id="UP001234178"/>
    </source>
</evidence>
<reference evidence="1 2" key="1">
    <citation type="journal article" date="2023" name="Nucleic Acids Res.">
        <title>The hologenome of Daphnia magna reveals possible DNA methylation and microbiome-mediated evolution of the host genome.</title>
        <authorList>
            <person name="Chaturvedi A."/>
            <person name="Li X."/>
            <person name="Dhandapani V."/>
            <person name="Marshall H."/>
            <person name="Kissane S."/>
            <person name="Cuenca-Cambronero M."/>
            <person name="Asole G."/>
            <person name="Calvet F."/>
            <person name="Ruiz-Romero M."/>
            <person name="Marangio P."/>
            <person name="Guigo R."/>
            <person name="Rago D."/>
            <person name="Mirbahai L."/>
            <person name="Eastwood N."/>
            <person name="Colbourne J.K."/>
            <person name="Zhou J."/>
            <person name="Mallon E."/>
            <person name="Orsini L."/>
        </authorList>
    </citation>
    <scope>NUCLEOTIDE SEQUENCE [LARGE SCALE GENOMIC DNA]</scope>
    <source>
        <strain evidence="1">LRV0_1</strain>
    </source>
</reference>
<dbReference type="PANTHER" id="PTHR34410:SF2">
    <property type="entry name" value="RRNA INTRON-ENCODED HOMING ENDONUCLEASE"/>
    <property type="match status" value="1"/>
</dbReference>
<gene>
    <name evidence="1" type="ORF">OUZ56_033928</name>
</gene>
<name>A0ABR0BBE1_9CRUS</name>
<dbReference type="EMBL" id="JAOYFB010000070">
    <property type="protein sequence ID" value="KAK4045865.1"/>
    <property type="molecule type" value="Genomic_DNA"/>
</dbReference>
<accession>A0ABR0BBE1</accession>
<evidence type="ECO:0000313" key="1">
    <source>
        <dbReference type="EMBL" id="KAK4045865.1"/>
    </source>
</evidence>
<dbReference type="PANTHER" id="PTHR34410">
    <property type="entry name" value="INTRON-ENCODED HOMING ENDONUCLEASE, PUTATIVE-RELATED"/>
    <property type="match status" value="1"/>
</dbReference>
<proteinExistence type="predicted"/>
<keyword evidence="2" id="KW-1185">Reference proteome</keyword>
<protein>
    <submittedName>
        <fullName evidence="1">Uncharacterized protein</fullName>
    </submittedName>
</protein>
<organism evidence="1 2">
    <name type="scientific">Daphnia magna</name>
    <dbReference type="NCBI Taxonomy" id="35525"/>
    <lineage>
        <taxon>Eukaryota</taxon>
        <taxon>Metazoa</taxon>
        <taxon>Ecdysozoa</taxon>
        <taxon>Arthropoda</taxon>
        <taxon>Crustacea</taxon>
        <taxon>Branchiopoda</taxon>
        <taxon>Diplostraca</taxon>
        <taxon>Cladocera</taxon>
        <taxon>Anomopoda</taxon>
        <taxon>Daphniidae</taxon>
        <taxon>Daphnia</taxon>
    </lineage>
</organism>